<feature type="compositionally biased region" description="Low complexity" evidence="1">
    <location>
        <begin position="8"/>
        <end position="21"/>
    </location>
</feature>
<evidence type="ECO:0000313" key="4">
    <source>
        <dbReference type="Proteomes" id="UP000006038"/>
    </source>
</evidence>
<dbReference type="SMART" id="SM00220">
    <property type="entry name" value="S_TKc"/>
    <property type="match status" value="1"/>
</dbReference>
<dbReference type="PANTHER" id="PTHR44329">
    <property type="entry name" value="SERINE/THREONINE-PROTEIN KINASE TNNI3K-RELATED"/>
    <property type="match status" value="1"/>
</dbReference>
<reference evidence="3" key="1">
    <citation type="journal article" date="2013" name="Nat. Commun.">
        <title>Whole-genome sequencing of Oryza brachyantha reveals mechanisms underlying Oryza genome evolution.</title>
        <authorList>
            <person name="Chen J."/>
            <person name="Huang Q."/>
            <person name="Gao D."/>
            <person name="Wang J."/>
            <person name="Lang Y."/>
            <person name="Liu T."/>
            <person name="Li B."/>
            <person name="Bai Z."/>
            <person name="Luis Goicoechea J."/>
            <person name="Liang C."/>
            <person name="Chen C."/>
            <person name="Zhang W."/>
            <person name="Sun S."/>
            <person name="Liao Y."/>
            <person name="Zhang X."/>
            <person name="Yang L."/>
            <person name="Song C."/>
            <person name="Wang M."/>
            <person name="Shi J."/>
            <person name="Liu G."/>
            <person name="Liu J."/>
            <person name="Zhou H."/>
            <person name="Zhou W."/>
            <person name="Yu Q."/>
            <person name="An N."/>
            <person name="Chen Y."/>
            <person name="Cai Q."/>
            <person name="Wang B."/>
            <person name="Liu B."/>
            <person name="Min J."/>
            <person name="Huang Y."/>
            <person name="Wu H."/>
            <person name="Li Z."/>
            <person name="Zhang Y."/>
            <person name="Yin Y."/>
            <person name="Song W."/>
            <person name="Jiang J."/>
            <person name="Jackson S.A."/>
            <person name="Wing R.A."/>
            <person name="Wang J."/>
            <person name="Chen M."/>
        </authorList>
    </citation>
    <scope>NUCLEOTIDE SEQUENCE [LARGE SCALE GENOMIC DNA]</scope>
    <source>
        <strain evidence="3">cv. IRGC 101232</strain>
    </source>
</reference>
<reference evidence="3" key="2">
    <citation type="submission" date="2013-04" db="UniProtKB">
        <authorList>
            <consortium name="EnsemblPlants"/>
        </authorList>
    </citation>
    <scope>IDENTIFICATION</scope>
</reference>
<accession>J3N708</accession>
<dbReference type="GO" id="GO:0004674">
    <property type="term" value="F:protein serine/threonine kinase activity"/>
    <property type="evidence" value="ECO:0007669"/>
    <property type="project" value="TreeGrafter"/>
</dbReference>
<dbReference type="AlphaFoldDB" id="J3N708"/>
<evidence type="ECO:0000256" key="1">
    <source>
        <dbReference type="SAM" id="MobiDB-lite"/>
    </source>
</evidence>
<dbReference type="InterPro" id="IPR000719">
    <property type="entry name" value="Prot_kinase_dom"/>
</dbReference>
<protein>
    <recommendedName>
        <fullName evidence="2">Protein kinase domain-containing protein</fullName>
    </recommendedName>
</protein>
<dbReference type="PANTHER" id="PTHR44329:SF287">
    <property type="entry name" value="OS12G0605900 PROTEIN"/>
    <property type="match status" value="1"/>
</dbReference>
<dbReference type="PROSITE" id="PS50011">
    <property type="entry name" value="PROTEIN_KINASE_DOM"/>
    <property type="match status" value="1"/>
</dbReference>
<evidence type="ECO:0000259" key="2">
    <source>
        <dbReference type="PROSITE" id="PS50011"/>
    </source>
</evidence>
<dbReference type="HOGENOM" id="CLU_1484197_0_0_1"/>
<feature type="domain" description="Protein kinase" evidence="2">
    <location>
        <begin position="1"/>
        <end position="182"/>
    </location>
</feature>
<proteinExistence type="predicted"/>
<dbReference type="Proteomes" id="UP000006038">
    <property type="component" value="Chromosome 11"/>
</dbReference>
<organism evidence="3">
    <name type="scientific">Oryza brachyantha</name>
    <name type="common">malo sina</name>
    <dbReference type="NCBI Taxonomy" id="4533"/>
    <lineage>
        <taxon>Eukaryota</taxon>
        <taxon>Viridiplantae</taxon>
        <taxon>Streptophyta</taxon>
        <taxon>Embryophyta</taxon>
        <taxon>Tracheophyta</taxon>
        <taxon>Spermatophyta</taxon>
        <taxon>Magnoliopsida</taxon>
        <taxon>Liliopsida</taxon>
        <taxon>Poales</taxon>
        <taxon>Poaceae</taxon>
        <taxon>BOP clade</taxon>
        <taxon>Oryzoideae</taxon>
        <taxon>Oryzeae</taxon>
        <taxon>Oryzinae</taxon>
        <taxon>Oryza</taxon>
    </lineage>
</organism>
<dbReference type="InterPro" id="IPR011009">
    <property type="entry name" value="Kinase-like_dom_sf"/>
</dbReference>
<dbReference type="Gene3D" id="3.30.200.20">
    <property type="entry name" value="Phosphorylase Kinase, domain 1"/>
    <property type="match status" value="1"/>
</dbReference>
<dbReference type="SUPFAM" id="SSF56112">
    <property type="entry name" value="Protein kinase-like (PK-like)"/>
    <property type="match status" value="1"/>
</dbReference>
<evidence type="ECO:0000313" key="3">
    <source>
        <dbReference type="EnsemblPlants" id="OB11G15940.1"/>
    </source>
</evidence>
<dbReference type="GO" id="GO:0005886">
    <property type="term" value="C:plasma membrane"/>
    <property type="evidence" value="ECO:0007669"/>
    <property type="project" value="TreeGrafter"/>
</dbReference>
<dbReference type="eggNOG" id="KOG0192">
    <property type="taxonomic scope" value="Eukaryota"/>
</dbReference>
<dbReference type="EnsemblPlants" id="OB11G15940.1">
    <property type="protein sequence ID" value="OB11G15940.1"/>
    <property type="gene ID" value="OB11G15940"/>
</dbReference>
<dbReference type="Gene3D" id="1.10.510.10">
    <property type="entry name" value="Transferase(Phosphotransferase) domain 1"/>
    <property type="match status" value="1"/>
</dbReference>
<dbReference type="GO" id="GO:0005524">
    <property type="term" value="F:ATP binding"/>
    <property type="evidence" value="ECO:0007669"/>
    <property type="project" value="InterPro"/>
</dbReference>
<sequence length="182" mass="20208">MDIRSDESMAASKRSSSSFNAGGEAPKAPWEIDLSDLEINDFVKQGLHGTLFCGKYHGRDVAVKLLEWGRDGHSTSEEIARLGESLRKVTDACHEMDHPHCQQRLAHSLNTVNFALAMARGLSYLHSRKIVHRSVKTENMLLDDKLNLKIVDFDVACIDSDPNDITALTGTPCYMAPEHMGK</sequence>
<feature type="region of interest" description="Disordered" evidence="1">
    <location>
        <begin position="1"/>
        <end position="25"/>
    </location>
</feature>
<dbReference type="InterPro" id="IPR051681">
    <property type="entry name" value="Ser/Thr_Kinases-Pseudokinases"/>
</dbReference>
<dbReference type="Gramene" id="OB11G15940.1">
    <property type="protein sequence ID" value="OB11G15940.1"/>
    <property type="gene ID" value="OB11G15940"/>
</dbReference>
<name>J3N708_ORYBR</name>
<keyword evidence="4" id="KW-1185">Reference proteome</keyword>
<dbReference type="Pfam" id="PF00069">
    <property type="entry name" value="Pkinase"/>
    <property type="match status" value="1"/>
</dbReference>